<dbReference type="KEGG" id="apro:F751_3364"/>
<reference evidence="2 3" key="1">
    <citation type="journal article" date="2014" name="BMC Genomics">
        <title>Oil accumulation mechanisms of the oleaginous microalga Chlorella protothecoides revealed through its genome, transcriptomes, and proteomes.</title>
        <authorList>
            <person name="Gao C."/>
            <person name="Wang Y."/>
            <person name="Shen Y."/>
            <person name="Yan D."/>
            <person name="He X."/>
            <person name="Dai J."/>
            <person name="Wu Q."/>
        </authorList>
    </citation>
    <scope>NUCLEOTIDE SEQUENCE [LARGE SCALE GENOMIC DNA]</scope>
    <source>
        <strain evidence="2 3">0710</strain>
    </source>
</reference>
<evidence type="ECO:0000313" key="2">
    <source>
        <dbReference type="EMBL" id="KFM23173.1"/>
    </source>
</evidence>
<dbReference type="STRING" id="3075.A0A087SBR9"/>
<dbReference type="EMBL" id="KL662089">
    <property type="protein sequence ID" value="KFM23173.1"/>
    <property type="molecule type" value="Genomic_DNA"/>
</dbReference>
<gene>
    <name evidence="2" type="ORF">F751_3364</name>
</gene>
<name>A0A087SBR9_AUXPR</name>
<organism evidence="2 3">
    <name type="scientific">Auxenochlorella protothecoides</name>
    <name type="common">Green microalga</name>
    <name type="synonym">Chlorella protothecoides</name>
    <dbReference type="NCBI Taxonomy" id="3075"/>
    <lineage>
        <taxon>Eukaryota</taxon>
        <taxon>Viridiplantae</taxon>
        <taxon>Chlorophyta</taxon>
        <taxon>core chlorophytes</taxon>
        <taxon>Trebouxiophyceae</taxon>
        <taxon>Chlorellales</taxon>
        <taxon>Chlorellaceae</taxon>
        <taxon>Auxenochlorella</taxon>
    </lineage>
</organism>
<feature type="compositionally biased region" description="Basic and acidic residues" evidence="1">
    <location>
        <begin position="199"/>
        <end position="213"/>
    </location>
</feature>
<feature type="compositionally biased region" description="Polar residues" evidence="1">
    <location>
        <begin position="216"/>
        <end position="238"/>
    </location>
</feature>
<evidence type="ECO:0000313" key="3">
    <source>
        <dbReference type="Proteomes" id="UP000028924"/>
    </source>
</evidence>
<proteinExistence type="predicted"/>
<dbReference type="RefSeq" id="XP_011396043.1">
    <property type="nucleotide sequence ID" value="XM_011397741.1"/>
</dbReference>
<dbReference type="AlphaFoldDB" id="A0A087SBR9"/>
<evidence type="ECO:0000256" key="1">
    <source>
        <dbReference type="SAM" id="MobiDB-lite"/>
    </source>
</evidence>
<keyword evidence="3" id="KW-1185">Reference proteome</keyword>
<feature type="compositionally biased region" description="Low complexity" evidence="1">
    <location>
        <begin position="182"/>
        <end position="198"/>
    </location>
</feature>
<feature type="region of interest" description="Disordered" evidence="1">
    <location>
        <begin position="126"/>
        <end position="238"/>
    </location>
</feature>
<accession>A0A087SBR9</accession>
<protein>
    <submittedName>
        <fullName evidence="2">Uncharacterized protein</fullName>
    </submittedName>
</protein>
<sequence>MAGYASEEEEAPCNLDAEVAQFVTKLHADGLLPAEELDGFSHIPTACIEASGAYLEQIPKVCRLAIESQTLSALLALFARLEQEAPGTVGWRAVAGVLTQALHEVEKQTAEAADELRAATPQIDYELFGLPKPPEPAAPESKTGSAPHPRSEGKERKRRKGNAVPVAATSKLRHSAQLAKWQAVQQSAMQAEEAAAGARDSEAQRAQQAEEWRLSQLRSGASDGNANFAETQWTAPEG</sequence>
<dbReference type="GeneID" id="23614755"/>
<dbReference type="Proteomes" id="UP000028924">
    <property type="component" value="Unassembled WGS sequence"/>
</dbReference>